<dbReference type="GeneID" id="25254520"/>
<dbReference type="EMBL" id="HG673774">
    <property type="protein sequence ID" value="CDJ37742.1"/>
    <property type="molecule type" value="Genomic_DNA"/>
</dbReference>
<evidence type="ECO:0000259" key="5">
    <source>
        <dbReference type="PROSITE" id="PS01031"/>
    </source>
</evidence>
<dbReference type="AlphaFoldDB" id="H9B945"/>
<keyword evidence="8" id="KW-1185">Reference proteome</keyword>
<dbReference type="InterPro" id="IPR031107">
    <property type="entry name" value="Small_HSP"/>
</dbReference>
<dbReference type="Gene3D" id="2.60.40.790">
    <property type="match status" value="1"/>
</dbReference>
<feature type="domain" description="SHSP" evidence="5">
    <location>
        <begin position="50"/>
        <end position="171"/>
    </location>
</feature>
<dbReference type="InterPro" id="IPR002068">
    <property type="entry name" value="A-crystallin/Hsp20_dom"/>
</dbReference>
<dbReference type="Proteomes" id="UP000030747">
    <property type="component" value="Unassembled WGS sequence"/>
</dbReference>
<proteinExistence type="evidence at transcript level"/>
<dbReference type="EMBL" id="JN987282">
    <property type="protein sequence ID" value="AET50505.1"/>
    <property type="molecule type" value="mRNA"/>
</dbReference>
<comment type="similarity">
    <text evidence="2 3">Belongs to the small heat shock protein (HSP20) family.</text>
</comment>
<dbReference type="InterPro" id="IPR008978">
    <property type="entry name" value="HSP20-like_chaperone"/>
</dbReference>
<evidence type="ECO:0000313" key="7">
    <source>
        <dbReference type="EMBL" id="CDJ37742.1"/>
    </source>
</evidence>
<organism evidence="6">
    <name type="scientific">Eimeria tenella</name>
    <name type="common">Coccidian parasite</name>
    <dbReference type="NCBI Taxonomy" id="5802"/>
    <lineage>
        <taxon>Eukaryota</taxon>
        <taxon>Sar</taxon>
        <taxon>Alveolata</taxon>
        <taxon>Apicomplexa</taxon>
        <taxon>Conoidasida</taxon>
        <taxon>Coccidia</taxon>
        <taxon>Eucoccidiorida</taxon>
        <taxon>Eimeriorina</taxon>
        <taxon>Eimeriidae</taxon>
        <taxon>Eimeria</taxon>
    </lineage>
</organism>
<reference evidence="7" key="3">
    <citation type="submission" date="2013-10" db="EMBL/GenBank/DDBJ databases">
        <authorList>
            <person name="Aslett M."/>
        </authorList>
    </citation>
    <scope>NUCLEOTIDE SEQUENCE [LARGE SCALE GENOMIC DNA]</scope>
    <source>
        <strain evidence="7">Houghton</strain>
    </source>
</reference>
<reference evidence="7" key="2">
    <citation type="submission" date="2013-10" db="EMBL/GenBank/DDBJ databases">
        <title>Genomic analysis of the causative agents of coccidiosis in chickens.</title>
        <authorList>
            <person name="Reid A.J."/>
            <person name="Blake D."/>
            <person name="Billington K."/>
            <person name="Browne H."/>
            <person name="Dunn M."/>
            <person name="Hung S."/>
            <person name="Kawahara F."/>
            <person name="Miranda-Saavedra D."/>
            <person name="Mourier T."/>
            <person name="Nagra H."/>
            <person name="Otto T.D."/>
            <person name="Rawlings N."/>
            <person name="Sanchez A."/>
            <person name="Sanders M."/>
            <person name="Subramaniam C."/>
            <person name="Tay Y."/>
            <person name="Dear P."/>
            <person name="Doerig C."/>
            <person name="Gruber A."/>
            <person name="Parkinson J."/>
            <person name="Shirley M."/>
            <person name="Wan K.L."/>
            <person name="Berriman M."/>
            <person name="Tomley F."/>
            <person name="Pain A."/>
        </authorList>
    </citation>
    <scope>NUCLEOTIDE SEQUENCE [LARGE SCALE GENOMIC DNA]</scope>
    <source>
        <strain evidence="7">Houghton</strain>
    </source>
</reference>
<evidence type="ECO:0000256" key="2">
    <source>
        <dbReference type="PROSITE-ProRule" id="PRU00285"/>
    </source>
</evidence>
<evidence type="ECO:0000313" key="8">
    <source>
        <dbReference type="Proteomes" id="UP000030747"/>
    </source>
</evidence>
<protein>
    <submittedName>
        <fullName evidence="7">Small heat shock protein 20, putative</fullName>
    </submittedName>
</protein>
<keyword evidence="1 7" id="KW-0346">Stress response</keyword>
<sequence length="185" mass="20671">MCDCCSFGPRAETDADQFVIDKPILSSPKKPQAALPANEMQEVSAPEDLKEKVTFVPQMDLFFDPKEQQMVLLLDLPGAAKEDLSLEVGQGFLCVCGPRPRSHLKERFGELLQLLAHERPTGFFCRRFQLPCNALEDTVNAQLNAGVLEIKFKCVQHQEKRRVDIGAVPADKTEKTEKTEKKGGK</sequence>
<dbReference type="Pfam" id="PF00011">
    <property type="entry name" value="HSP20"/>
    <property type="match status" value="1"/>
</dbReference>
<evidence type="ECO:0000313" key="6">
    <source>
        <dbReference type="EMBL" id="AET50505.1"/>
    </source>
</evidence>
<dbReference type="PANTHER" id="PTHR11527">
    <property type="entry name" value="HEAT-SHOCK PROTEIN 20 FAMILY MEMBER"/>
    <property type="match status" value="1"/>
</dbReference>
<name>H9B945_EIMTE</name>
<dbReference type="CDD" id="cd06464">
    <property type="entry name" value="ACD_sHsps-like"/>
    <property type="match status" value="1"/>
</dbReference>
<evidence type="ECO:0000256" key="1">
    <source>
        <dbReference type="ARBA" id="ARBA00023016"/>
    </source>
</evidence>
<dbReference type="RefSeq" id="XP_013228580.1">
    <property type="nucleotide sequence ID" value="XM_013373126.1"/>
</dbReference>
<evidence type="ECO:0000256" key="4">
    <source>
        <dbReference type="SAM" id="MobiDB-lite"/>
    </source>
</evidence>
<dbReference type="VEuPathDB" id="ToxoDB:ETH_00027135"/>
<dbReference type="OMA" id="IFKLPHN"/>
<dbReference type="OrthoDB" id="1431247at2759"/>
<dbReference type="VEuPathDB" id="ToxoDB:ETH2_1420000"/>
<feature type="region of interest" description="Disordered" evidence="4">
    <location>
        <begin position="166"/>
        <end position="185"/>
    </location>
</feature>
<dbReference type="PROSITE" id="PS01031">
    <property type="entry name" value="SHSP"/>
    <property type="match status" value="1"/>
</dbReference>
<feature type="compositionally biased region" description="Basic and acidic residues" evidence="4">
    <location>
        <begin position="171"/>
        <end position="185"/>
    </location>
</feature>
<dbReference type="SUPFAM" id="SSF49764">
    <property type="entry name" value="HSP20-like chaperones"/>
    <property type="match status" value="1"/>
</dbReference>
<evidence type="ECO:0000256" key="3">
    <source>
        <dbReference type="RuleBase" id="RU003616"/>
    </source>
</evidence>
<accession>H9B945</accession>
<gene>
    <name evidence="7" type="ORF">ETH_00027135</name>
</gene>
<reference evidence="6" key="1">
    <citation type="journal article" date="2012" name="BMC Genomics">
        <title>Characterisation of full-length cDNA sequences provides insights into the Eimeria tenella transcriptome.</title>
        <authorList>
            <person name="Amiruddin N."/>
            <person name="Lee X.W."/>
            <person name="Blake D.P."/>
            <person name="Suzuki Y."/>
            <person name="Tay Y.L."/>
            <person name="Lim L.S."/>
            <person name="Tomley F.M."/>
            <person name="Watanabe J."/>
            <person name="Sugimoto C."/>
            <person name="Wan K.L."/>
        </authorList>
    </citation>
    <scope>NUCLEOTIDE SEQUENCE</scope>
    <source>
        <strain evidence="6">Houghton</strain>
    </source>
</reference>